<gene>
    <name evidence="2" type="ORF">HMPREF0202_02194</name>
</gene>
<evidence type="ECO:0000313" key="3">
    <source>
        <dbReference type="Proteomes" id="UP000017081"/>
    </source>
</evidence>
<protein>
    <submittedName>
        <fullName evidence="2">Cupin domain protein</fullName>
    </submittedName>
</protein>
<evidence type="ECO:0000259" key="1">
    <source>
        <dbReference type="Pfam" id="PF07883"/>
    </source>
</evidence>
<dbReference type="Pfam" id="PF07883">
    <property type="entry name" value="Cupin_2"/>
    <property type="match status" value="1"/>
</dbReference>
<name>U7V8R8_9FUSO</name>
<feature type="domain" description="Cupin type-2" evidence="1">
    <location>
        <begin position="43"/>
        <end position="106"/>
    </location>
</feature>
<dbReference type="EMBL" id="AXZF01000100">
    <property type="protein sequence ID" value="ERT67906.1"/>
    <property type="molecule type" value="Genomic_DNA"/>
</dbReference>
<dbReference type="eggNOG" id="COG1917">
    <property type="taxonomic scope" value="Bacteria"/>
</dbReference>
<dbReference type="PANTHER" id="PTHR37694:SF1">
    <property type="entry name" value="SLR8022 PROTEIN"/>
    <property type="match status" value="1"/>
</dbReference>
<dbReference type="RefSeq" id="WP_023051726.1">
    <property type="nucleotide sequence ID" value="NZ_CP173065.2"/>
</dbReference>
<dbReference type="STRING" id="1319815.HMPREF0202_02194"/>
<dbReference type="Gene3D" id="2.60.120.10">
    <property type="entry name" value="Jelly Rolls"/>
    <property type="match status" value="2"/>
</dbReference>
<sequence length="222" mass="25020">MNVIRNMEFNKVINLEDLVPYGEKTINSMMIALKNSLNSAVFAFDKEEMLSEHSAPADALVYVLDGELEISINKIVHKVKKGQMILMPANIPHALKALEKAKMLLIIVKKHEEIGGFVNLEYSKELLMKDVVTGFKGGVVSKRVLNLENLTSLMFAISENEEIEHNKTEGELLILNLHGELDIAINNQKEILKEDQIIVIPPNVLYEIKAKTDSKFLLIEIN</sequence>
<dbReference type="InterPro" id="IPR013096">
    <property type="entry name" value="Cupin_2"/>
</dbReference>
<comment type="caution">
    <text evidence="2">The sequence shown here is derived from an EMBL/GenBank/DDBJ whole genome shotgun (WGS) entry which is preliminary data.</text>
</comment>
<keyword evidence="3" id="KW-1185">Reference proteome</keyword>
<dbReference type="InterPro" id="IPR014710">
    <property type="entry name" value="RmlC-like_jellyroll"/>
</dbReference>
<dbReference type="InterPro" id="IPR011051">
    <property type="entry name" value="RmlC_Cupin_sf"/>
</dbReference>
<accession>U7V8R8</accession>
<evidence type="ECO:0000313" key="2">
    <source>
        <dbReference type="EMBL" id="ERT67906.1"/>
    </source>
</evidence>
<proteinExistence type="predicted"/>
<dbReference type="CDD" id="cd02230">
    <property type="entry name" value="cupin_HP0902-like"/>
    <property type="match status" value="1"/>
</dbReference>
<reference evidence="2 3" key="1">
    <citation type="submission" date="2013-08" db="EMBL/GenBank/DDBJ databases">
        <authorList>
            <person name="Weinstock G."/>
            <person name="Sodergren E."/>
            <person name="Wylie T."/>
            <person name="Fulton L."/>
            <person name="Fulton R."/>
            <person name="Fronick C."/>
            <person name="O'Laughlin M."/>
            <person name="Godfrey J."/>
            <person name="Miner T."/>
            <person name="Herter B."/>
            <person name="Appelbaum E."/>
            <person name="Cordes M."/>
            <person name="Lek S."/>
            <person name="Wollam A."/>
            <person name="Pepin K.H."/>
            <person name="Palsikar V.B."/>
            <person name="Mitreva M."/>
            <person name="Wilson R.K."/>
        </authorList>
    </citation>
    <scope>NUCLEOTIDE SEQUENCE [LARGE SCALE GENOMIC DNA]</scope>
    <source>
        <strain evidence="2 3">ATCC BAA-474</strain>
    </source>
</reference>
<dbReference type="Proteomes" id="UP000017081">
    <property type="component" value="Unassembled WGS sequence"/>
</dbReference>
<dbReference type="HOGENOM" id="CLU_1243484_0_0_0"/>
<dbReference type="SUPFAM" id="SSF51182">
    <property type="entry name" value="RmlC-like cupins"/>
    <property type="match status" value="2"/>
</dbReference>
<organism evidence="2 3">
    <name type="scientific">Cetobacterium somerae ATCC BAA-474</name>
    <dbReference type="NCBI Taxonomy" id="1319815"/>
    <lineage>
        <taxon>Bacteria</taxon>
        <taxon>Fusobacteriati</taxon>
        <taxon>Fusobacteriota</taxon>
        <taxon>Fusobacteriia</taxon>
        <taxon>Fusobacteriales</taxon>
        <taxon>Fusobacteriaceae</taxon>
        <taxon>Cetobacterium</taxon>
    </lineage>
</organism>
<dbReference type="AlphaFoldDB" id="U7V8R8"/>
<dbReference type="PANTHER" id="PTHR37694">
    <property type="entry name" value="SLR8022 PROTEIN"/>
    <property type="match status" value="1"/>
</dbReference>